<feature type="chain" id="PRO_5045783750" evidence="2">
    <location>
        <begin position="26"/>
        <end position="168"/>
    </location>
</feature>
<organism evidence="3 4">
    <name type="scientific">Chilo suppressalis</name>
    <name type="common">Asiatic rice borer moth</name>
    <dbReference type="NCBI Taxonomy" id="168631"/>
    <lineage>
        <taxon>Eukaryota</taxon>
        <taxon>Metazoa</taxon>
        <taxon>Ecdysozoa</taxon>
        <taxon>Arthropoda</taxon>
        <taxon>Hexapoda</taxon>
        <taxon>Insecta</taxon>
        <taxon>Pterygota</taxon>
        <taxon>Neoptera</taxon>
        <taxon>Endopterygota</taxon>
        <taxon>Lepidoptera</taxon>
        <taxon>Glossata</taxon>
        <taxon>Ditrysia</taxon>
        <taxon>Pyraloidea</taxon>
        <taxon>Crambidae</taxon>
        <taxon>Crambinae</taxon>
        <taxon>Chilo</taxon>
    </lineage>
</organism>
<reference evidence="3" key="1">
    <citation type="submission" date="2021-12" db="EMBL/GenBank/DDBJ databases">
        <authorList>
            <person name="King R."/>
        </authorList>
    </citation>
    <scope>NUCLEOTIDE SEQUENCE</scope>
</reference>
<feature type="compositionally biased region" description="Low complexity" evidence="1">
    <location>
        <begin position="151"/>
        <end position="168"/>
    </location>
</feature>
<evidence type="ECO:0000256" key="1">
    <source>
        <dbReference type="SAM" id="MobiDB-lite"/>
    </source>
</evidence>
<feature type="region of interest" description="Disordered" evidence="1">
    <location>
        <begin position="149"/>
        <end position="168"/>
    </location>
</feature>
<proteinExistence type="predicted"/>
<gene>
    <name evidence="3" type="ORF">CHILSU_LOCUS9468</name>
</gene>
<sequence length="168" mass="17006">MKTLIIQFCIGVIALSSYMENGVSGQLYSAPVIRTSSDNDNELGVLLTVLLLASRNKGSSGNCGCCNCCGGGNIPIPYPIPIPTNNPIINTYRGYDDGYGDDDRGSAAISSSFSSATGGAGGAGGNAESEPEQNVYIVTNSGSYAANEVKSNSNAASSSGAASNSGNR</sequence>
<feature type="signal peptide" evidence="2">
    <location>
        <begin position="1"/>
        <end position="25"/>
    </location>
</feature>
<keyword evidence="4" id="KW-1185">Reference proteome</keyword>
<evidence type="ECO:0000256" key="2">
    <source>
        <dbReference type="SAM" id="SignalP"/>
    </source>
</evidence>
<dbReference type="Proteomes" id="UP001153292">
    <property type="component" value="Chromosome 5"/>
</dbReference>
<dbReference type="EMBL" id="OU963898">
    <property type="protein sequence ID" value="CAH0406097.1"/>
    <property type="molecule type" value="Genomic_DNA"/>
</dbReference>
<protein>
    <submittedName>
        <fullName evidence="3">Uncharacterized protein</fullName>
    </submittedName>
</protein>
<evidence type="ECO:0000313" key="4">
    <source>
        <dbReference type="Proteomes" id="UP001153292"/>
    </source>
</evidence>
<evidence type="ECO:0000313" key="3">
    <source>
        <dbReference type="EMBL" id="CAH0406097.1"/>
    </source>
</evidence>
<keyword evidence="2" id="KW-0732">Signal</keyword>
<name>A0ABN8BAB5_CHISP</name>
<accession>A0ABN8BAB5</accession>